<dbReference type="InterPro" id="IPR050523">
    <property type="entry name" value="AKR_Detox_Biosynth"/>
</dbReference>
<keyword evidence="4" id="KW-1185">Reference proteome</keyword>
<dbReference type="PRINTS" id="PR00069">
    <property type="entry name" value="ALDKETRDTASE"/>
</dbReference>
<dbReference type="InterPro" id="IPR036812">
    <property type="entry name" value="NAD(P)_OxRdtase_dom_sf"/>
</dbReference>
<dbReference type="Pfam" id="PF00248">
    <property type="entry name" value="Aldo_ket_red"/>
    <property type="match status" value="1"/>
</dbReference>
<gene>
    <name evidence="3" type="ORF">GCM10007971_11800</name>
</gene>
<reference evidence="3" key="2">
    <citation type="submission" date="2020-09" db="EMBL/GenBank/DDBJ databases">
        <authorList>
            <person name="Sun Q."/>
            <person name="Ohkuma M."/>
        </authorList>
    </citation>
    <scope>NUCLEOTIDE SEQUENCE</scope>
    <source>
        <strain evidence="3">JCM 17251</strain>
    </source>
</reference>
<dbReference type="InterPro" id="IPR020471">
    <property type="entry name" value="AKR"/>
</dbReference>
<comment type="caution">
    <text evidence="3">The sequence shown here is derived from an EMBL/GenBank/DDBJ whole genome shotgun (WGS) entry which is preliminary data.</text>
</comment>
<feature type="domain" description="NADP-dependent oxidoreductase" evidence="2">
    <location>
        <begin position="17"/>
        <end position="147"/>
    </location>
</feature>
<dbReference type="GO" id="GO:0016491">
    <property type="term" value="F:oxidoreductase activity"/>
    <property type="evidence" value="ECO:0007669"/>
    <property type="project" value="UniProtKB-KW"/>
</dbReference>
<evidence type="ECO:0000256" key="1">
    <source>
        <dbReference type="ARBA" id="ARBA00023002"/>
    </source>
</evidence>
<proteinExistence type="predicted"/>
<dbReference type="Gene3D" id="3.20.20.100">
    <property type="entry name" value="NADP-dependent oxidoreductase domain"/>
    <property type="match status" value="1"/>
</dbReference>
<evidence type="ECO:0000313" key="4">
    <source>
        <dbReference type="Proteomes" id="UP000624041"/>
    </source>
</evidence>
<evidence type="ECO:0000313" key="3">
    <source>
        <dbReference type="EMBL" id="GGN54286.1"/>
    </source>
</evidence>
<keyword evidence="1" id="KW-0560">Oxidoreductase</keyword>
<dbReference type="PANTHER" id="PTHR43364:SF4">
    <property type="entry name" value="NAD(P)-LINKED OXIDOREDUCTASE SUPERFAMILY PROTEIN"/>
    <property type="match status" value="1"/>
</dbReference>
<name>A0A917XUU2_9BACI</name>
<accession>A0A917XUU2</accession>
<reference evidence="3" key="1">
    <citation type="journal article" date="2014" name="Int. J. Syst. Evol. Microbiol.">
        <title>Complete genome sequence of Corynebacterium casei LMG S-19264T (=DSM 44701T), isolated from a smear-ripened cheese.</title>
        <authorList>
            <consortium name="US DOE Joint Genome Institute (JGI-PGF)"/>
            <person name="Walter F."/>
            <person name="Albersmeier A."/>
            <person name="Kalinowski J."/>
            <person name="Ruckert C."/>
        </authorList>
    </citation>
    <scope>NUCLEOTIDE SEQUENCE</scope>
    <source>
        <strain evidence="3">JCM 17251</strain>
    </source>
</reference>
<dbReference type="SUPFAM" id="SSF51430">
    <property type="entry name" value="NAD(P)-linked oxidoreductase"/>
    <property type="match status" value="1"/>
</dbReference>
<evidence type="ECO:0000259" key="2">
    <source>
        <dbReference type="Pfam" id="PF00248"/>
    </source>
</evidence>
<dbReference type="InterPro" id="IPR023210">
    <property type="entry name" value="NADP_OxRdtase_dom"/>
</dbReference>
<dbReference type="AlphaFoldDB" id="A0A917XUU2"/>
<organism evidence="3 4">
    <name type="scientific">Oceanobacillus indicireducens</name>
    <dbReference type="NCBI Taxonomy" id="1004261"/>
    <lineage>
        <taxon>Bacteria</taxon>
        <taxon>Bacillati</taxon>
        <taxon>Bacillota</taxon>
        <taxon>Bacilli</taxon>
        <taxon>Bacillales</taxon>
        <taxon>Bacillaceae</taxon>
        <taxon>Oceanobacillus</taxon>
    </lineage>
</organism>
<dbReference type="GO" id="GO:0005829">
    <property type="term" value="C:cytosol"/>
    <property type="evidence" value="ECO:0007669"/>
    <property type="project" value="TreeGrafter"/>
</dbReference>
<protein>
    <recommendedName>
        <fullName evidence="2">NADP-dependent oxidoreductase domain-containing protein</fullName>
    </recommendedName>
</protein>
<dbReference type="Proteomes" id="UP000624041">
    <property type="component" value="Unassembled WGS sequence"/>
</dbReference>
<dbReference type="PANTHER" id="PTHR43364">
    <property type="entry name" value="NADH-SPECIFIC METHYLGLYOXAL REDUCTASE-RELATED"/>
    <property type="match status" value="1"/>
</dbReference>
<sequence length="147" mass="16400">MTNKVQIGRTDLVVNPVGMGTNKIGGHNLFPNLDEEAGKDAVRYAIDHGIDFIDTAYLYGKGRSEELIGEVVKETGKRSELVLATKISPVFTEDGMINNNNPDFLKQEVEKSLKRLKTDYIDLMYIHYPDEDTPKAEAVGALQELKD</sequence>
<dbReference type="EMBL" id="BMOS01000006">
    <property type="protein sequence ID" value="GGN54286.1"/>
    <property type="molecule type" value="Genomic_DNA"/>
</dbReference>